<protein>
    <submittedName>
        <fullName evidence="1">Uncharacterized protein</fullName>
    </submittedName>
</protein>
<dbReference type="AlphaFoldDB" id="A0A9K3CV46"/>
<dbReference type="Proteomes" id="UP000265618">
    <property type="component" value="Unassembled WGS sequence"/>
</dbReference>
<keyword evidence="2" id="KW-1185">Reference proteome</keyword>
<evidence type="ECO:0000313" key="1">
    <source>
        <dbReference type="EMBL" id="GIQ82868.1"/>
    </source>
</evidence>
<evidence type="ECO:0000313" key="2">
    <source>
        <dbReference type="Proteomes" id="UP000265618"/>
    </source>
</evidence>
<gene>
    <name evidence="1" type="ORF">KIPB_004087</name>
</gene>
<dbReference type="EMBL" id="BDIP01000842">
    <property type="protein sequence ID" value="GIQ82868.1"/>
    <property type="molecule type" value="Genomic_DNA"/>
</dbReference>
<organism evidence="1 2">
    <name type="scientific">Kipferlia bialata</name>
    <dbReference type="NCBI Taxonomy" id="797122"/>
    <lineage>
        <taxon>Eukaryota</taxon>
        <taxon>Metamonada</taxon>
        <taxon>Carpediemonas-like organisms</taxon>
        <taxon>Kipferlia</taxon>
    </lineage>
</organism>
<accession>A0A9K3CV46</accession>
<comment type="caution">
    <text evidence="1">The sequence shown here is derived from an EMBL/GenBank/DDBJ whole genome shotgun (WGS) entry which is preliminary data.</text>
</comment>
<name>A0A9K3CV46_9EUKA</name>
<reference evidence="1 2" key="1">
    <citation type="journal article" date="2018" name="PLoS ONE">
        <title>The draft genome of Kipferlia bialata reveals reductive genome evolution in fornicate parasites.</title>
        <authorList>
            <person name="Tanifuji G."/>
            <person name="Takabayashi S."/>
            <person name="Kume K."/>
            <person name="Takagi M."/>
            <person name="Nakayama T."/>
            <person name="Kamikawa R."/>
            <person name="Inagaki Y."/>
            <person name="Hashimoto T."/>
        </authorList>
    </citation>
    <scope>NUCLEOTIDE SEQUENCE [LARGE SCALE GENOMIC DNA]</scope>
    <source>
        <strain evidence="1">NY0173</strain>
    </source>
</reference>
<sequence>MLALLTVQLTMNAADTHRTNIRDKRNITAGLMAGLAASEMCTHLNMPRIGLSILASLQTRYPLARFDRLGSIPPPYPDIRAATMGVCSRHTITERQDIDDILMVARLPSLSHYTDMAADSAARTNEGIHDIKDSDAVQSKCLELLLGNLPDRAASLVDLHCTAIFNGMGGLDTFVKEKQGSYDSLCHGMVRVCNTLKGARVPFKDVTRLESVSNVAGGMAAYRDGHYSSAATLLSRALKMSKGRSITCPIDERHLVVRLLTARLAAGHNVEHALQELRSDRELAPYIDKILISRPPSPGSSLVSGQGEWLVSLYTPFRMKRSTRSLSAPLGTTKTILFPTLEIPV</sequence>
<proteinExistence type="predicted"/>